<feature type="active site" description="Proton acceptor" evidence="8">
    <location>
        <position position="171"/>
    </location>
</feature>
<evidence type="ECO:0000256" key="3">
    <source>
        <dbReference type="ARBA" id="ARBA00022679"/>
    </source>
</evidence>
<keyword evidence="8" id="KW-0963">Cytoplasm</keyword>
<dbReference type="InterPro" id="IPR050929">
    <property type="entry name" value="PFKA"/>
</dbReference>
<evidence type="ECO:0000256" key="8">
    <source>
        <dbReference type="HAMAP-Rule" id="MF_01977"/>
    </source>
</evidence>
<dbReference type="Gene3D" id="3.40.50.450">
    <property type="match status" value="1"/>
</dbReference>
<dbReference type="Proteomes" id="UP000317238">
    <property type="component" value="Unassembled WGS sequence"/>
</dbReference>
<keyword evidence="6 8" id="KW-0460">Magnesium</keyword>
<dbReference type="NCBIfam" id="NF005121">
    <property type="entry name" value="PRK06555.1"/>
    <property type="match status" value="1"/>
</dbReference>
<evidence type="ECO:0000313" key="11">
    <source>
        <dbReference type="Proteomes" id="UP000317238"/>
    </source>
</evidence>
<dbReference type="PRINTS" id="PR00476">
    <property type="entry name" value="PHFRCTKINASE"/>
</dbReference>
<gene>
    <name evidence="10" type="primary">pfp_1</name>
    <name evidence="8" type="synonym">pfp</name>
    <name evidence="10" type="ORF">Pan14r_02360</name>
</gene>
<protein>
    <recommendedName>
        <fullName evidence="8">Pyrophosphate--fructose 6-phosphate 1-phosphotransferase</fullName>
        <ecNumber evidence="8">2.7.1.90</ecNumber>
    </recommendedName>
    <alternativeName>
        <fullName evidence="8">6-phosphofructokinase, pyrophosphate dependent</fullName>
    </alternativeName>
    <alternativeName>
        <fullName evidence="8">PPi-dependent phosphofructokinase</fullName>
        <shortName evidence="8">PPi-PFK</shortName>
    </alternativeName>
    <alternativeName>
        <fullName evidence="8">Pyrophosphate-dependent 6-phosphofructose-1-kinase</fullName>
    </alternativeName>
</protein>
<dbReference type="EMBL" id="SJPL01000001">
    <property type="protein sequence ID" value="TWT67998.1"/>
    <property type="molecule type" value="Genomic_DNA"/>
</dbReference>
<dbReference type="InterPro" id="IPR035966">
    <property type="entry name" value="PKF_sf"/>
</dbReference>
<evidence type="ECO:0000256" key="1">
    <source>
        <dbReference type="ARBA" id="ARBA00001946"/>
    </source>
</evidence>
<feature type="domain" description="Phosphofructokinase" evidence="9">
    <location>
        <begin position="24"/>
        <end position="367"/>
    </location>
</feature>
<comment type="subunit">
    <text evidence="8">Homodimer or homotetramer.</text>
</comment>
<feature type="binding site" evidence="8">
    <location>
        <position position="32"/>
    </location>
    <ligand>
        <name>diphosphate</name>
        <dbReference type="ChEBI" id="CHEBI:33019"/>
    </ligand>
</feature>
<feature type="binding site" evidence="8">
    <location>
        <position position="141"/>
    </location>
    <ligand>
        <name>Mg(2+)</name>
        <dbReference type="ChEBI" id="CHEBI:18420"/>
        <note>catalytic</note>
    </ligand>
</feature>
<dbReference type="GO" id="GO:0005737">
    <property type="term" value="C:cytoplasm"/>
    <property type="evidence" value="ECO:0007669"/>
    <property type="project" value="UniProtKB-SubCell"/>
</dbReference>
<keyword evidence="11" id="KW-1185">Reference proteome</keyword>
<dbReference type="InterPro" id="IPR011405">
    <property type="entry name" value="PPi-PFK_SMc01852"/>
</dbReference>
<keyword evidence="3 8" id="KW-0808">Transferase</keyword>
<organism evidence="10 11">
    <name type="scientific">Crateriforma conspicua</name>
    <dbReference type="NCBI Taxonomy" id="2527996"/>
    <lineage>
        <taxon>Bacteria</taxon>
        <taxon>Pseudomonadati</taxon>
        <taxon>Planctomycetota</taxon>
        <taxon>Planctomycetia</taxon>
        <taxon>Planctomycetales</taxon>
        <taxon>Planctomycetaceae</taxon>
        <taxon>Crateriforma</taxon>
    </lineage>
</organism>
<proteinExistence type="inferred from homology"/>
<reference evidence="10 11" key="1">
    <citation type="submission" date="2019-02" db="EMBL/GenBank/DDBJ databases">
        <title>Deep-cultivation of Planctomycetes and their phenomic and genomic characterization uncovers novel biology.</title>
        <authorList>
            <person name="Wiegand S."/>
            <person name="Jogler M."/>
            <person name="Boedeker C."/>
            <person name="Pinto D."/>
            <person name="Vollmers J."/>
            <person name="Rivas-Marin E."/>
            <person name="Kohn T."/>
            <person name="Peeters S.H."/>
            <person name="Heuer A."/>
            <person name="Rast P."/>
            <person name="Oberbeckmann S."/>
            <person name="Bunk B."/>
            <person name="Jeske O."/>
            <person name="Meyerdierks A."/>
            <person name="Storesund J.E."/>
            <person name="Kallscheuer N."/>
            <person name="Luecker S."/>
            <person name="Lage O.M."/>
            <person name="Pohl T."/>
            <person name="Merkel B.J."/>
            <person name="Hornburger P."/>
            <person name="Mueller R.-W."/>
            <person name="Bruemmer F."/>
            <person name="Labrenz M."/>
            <person name="Spormann A.M."/>
            <person name="Op Den Camp H."/>
            <person name="Overmann J."/>
            <person name="Amann R."/>
            <person name="Jetten M.S.M."/>
            <person name="Mascher T."/>
            <person name="Medema M.H."/>
            <person name="Devos D.P."/>
            <person name="Kaster A.-K."/>
            <person name="Ovreas L."/>
            <person name="Rohde M."/>
            <person name="Galperin M.Y."/>
            <person name="Jogler C."/>
        </authorList>
    </citation>
    <scope>NUCLEOTIDE SEQUENCE [LARGE SCALE GENOMIC DNA]</scope>
    <source>
        <strain evidence="10 11">Pan14r</strain>
    </source>
</reference>
<dbReference type="SUPFAM" id="SSF53784">
    <property type="entry name" value="Phosphofructokinase"/>
    <property type="match status" value="1"/>
</dbReference>
<feature type="site" description="Important for catalytic activity and substrate specificity; stabilizes the transition state when the phosphoryl donor is PPi; prevents ATP from binding by mimicking the alpha-phosphate group of ATP" evidence="8">
    <location>
        <position position="142"/>
    </location>
</feature>
<keyword evidence="8" id="KW-0324">Glycolysis</keyword>
<evidence type="ECO:0000256" key="4">
    <source>
        <dbReference type="ARBA" id="ARBA00022723"/>
    </source>
</evidence>
<keyword evidence="5 8" id="KW-0418">Kinase</keyword>
<dbReference type="GO" id="GO:0003872">
    <property type="term" value="F:6-phosphofructokinase activity"/>
    <property type="evidence" value="ECO:0007669"/>
    <property type="project" value="UniProtKB-UniRule"/>
</dbReference>
<dbReference type="PANTHER" id="PTHR45770">
    <property type="entry name" value="ATP-DEPENDENT 6-PHOSPHOFRUCTOKINASE 1"/>
    <property type="match status" value="1"/>
</dbReference>
<dbReference type="GO" id="GO:0047334">
    <property type="term" value="F:diphosphate-fructose-6-phosphate 1-phosphotransferase activity"/>
    <property type="evidence" value="ECO:0007669"/>
    <property type="project" value="UniProtKB-EC"/>
</dbReference>
<dbReference type="UniPathway" id="UPA00109">
    <property type="reaction ID" value="UER00182"/>
</dbReference>
<dbReference type="AlphaFoldDB" id="A0A5C5XZ48"/>
<evidence type="ECO:0000256" key="7">
    <source>
        <dbReference type="ARBA" id="ARBA00048072"/>
    </source>
</evidence>
<comment type="function">
    <text evidence="2 8">Catalyzes the phosphorylation of D-fructose 6-phosphate, the first committing step of glycolysis. Uses inorganic phosphate (PPi) as phosphoryl donor instead of ATP like common ATP-dependent phosphofructokinases (ATP-PFKs), which renders the reaction reversible, and can thus function both in glycolysis and gluconeogenesis. Consistently, PPi-PFK can replace the enzymes of both the forward (ATP-PFK) and reverse (fructose-bisphosphatase (FBPase)) reactions.</text>
</comment>
<comment type="pathway">
    <text evidence="8">Carbohydrate degradation; glycolysis; D-glyceraldehyde 3-phosphate and glycerone phosphate from D-glucose: step 3/4.</text>
</comment>
<dbReference type="EC" id="2.7.1.90" evidence="8"/>
<dbReference type="HAMAP" id="MF_01977">
    <property type="entry name" value="Phosphofructokinase_II_P"/>
    <property type="match status" value="1"/>
</dbReference>
<dbReference type="InterPro" id="IPR022953">
    <property type="entry name" value="ATP_PFK"/>
</dbReference>
<comment type="activity regulation">
    <text evidence="8">Non-allosteric.</text>
</comment>
<evidence type="ECO:0000256" key="6">
    <source>
        <dbReference type="ARBA" id="ARBA00022842"/>
    </source>
</evidence>
<evidence type="ECO:0000256" key="2">
    <source>
        <dbReference type="ARBA" id="ARBA00003138"/>
    </source>
</evidence>
<keyword evidence="4 8" id="KW-0479">Metal-binding</keyword>
<dbReference type="GO" id="GO:0006002">
    <property type="term" value="P:fructose 6-phosphate metabolic process"/>
    <property type="evidence" value="ECO:0007669"/>
    <property type="project" value="InterPro"/>
</dbReference>
<dbReference type="InterPro" id="IPR000023">
    <property type="entry name" value="Phosphofructokinase_dom"/>
</dbReference>
<name>A0A5C5XZ48_9PLAN</name>
<feature type="binding site" evidence="8">
    <location>
        <position position="286"/>
    </location>
    <ligand>
        <name>substrate</name>
    </ligand>
</feature>
<feature type="binding site" evidence="8">
    <location>
        <begin position="214"/>
        <end position="216"/>
    </location>
    <ligand>
        <name>substrate</name>
    </ligand>
</feature>
<comment type="caution">
    <text evidence="10">The sequence shown here is derived from an EMBL/GenBank/DDBJ whole genome shotgun (WGS) entry which is preliminary data.</text>
</comment>
<dbReference type="GO" id="GO:0046872">
    <property type="term" value="F:metal ion binding"/>
    <property type="evidence" value="ECO:0007669"/>
    <property type="project" value="UniProtKB-KW"/>
</dbReference>
<dbReference type="PIRSF" id="PIRSF036484">
    <property type="entry name" value="PPi-PFK_SMc01852"/>
    <property type="match status" value="1"/>
</dbReference>
<comment type="similarity">
    <text evidence="8">Belongs to the phosphofructokinase type A (PFKA) family. PPi-dependent PFK group II subfamily. Clade 'P' sub-subfamily.</text>
</comment>
<feature type="binding site" evidence="8">
    <location>
        <begin position="169"/>
        <end position="171"/>
    </location>
    <ligand>
        <name>substrate</name>
    </ligand>
</feature>
<dbReference type="Pfam" id="PF00365">
    <property type="entry name" value="PFK"/>
    <property type="match status" value="1"/>
</dbReference>
<accession>A0A5C5XZ48</accession>
<comment type="cofactor">
    <cofactor evidence="1 8">
        <name>Mg(2+)</name>
        <dbReference type="ChEBI" id="CHEBI:18420"/>
    </cofactor>
</comment>
<sequence>MGYQWVPAIIFRQTNRSHEMTVKKVGILTAGGLAPCLSSAIGSLIESYTSKAPDVEIICYRAGYKGLLQGDSFVVTPAIRDKAGVLKKHGGSPIGNSRVKLTNVADCVKRGLVQEGQDPLHVAAERLKTDQVDVLHTIGGDDTNTAAADLAAYLHDNGYELTVVGLPKTIDNDVIPIRQSLGAWTAAEQGARFFENVVAEHNANPRMLIVHEVMGRNCGWLTAATAVKYREMLDELDFLPESGLSRERKEVHGVFIPEMHFDLQKEARRLKGIMDEIDCVNIFISEGAGVDTIVQEMESRGEEVPKDAFGHYKLDAVNPGKWFGQQFAEMLGAEKTLIQKSGYFSRAAPSNAADLDLISTCADKAVDCALVGDGGVIGHDEDQGDKLRAIEFTRIKGGKPFDIDQPWFDELLKGIGQPKGEAVAVEHH</sequence>
<evidence type="ECO:0000256" key="5">
    <source>
        <dbReference type="ARBA" id="ARBA00022777"/>
    </source>
</evidence>
<feature type="binding site" evidence="8">
    <location>
        <begin position="343"/>
        <end position="346"/>
    </location>
    <ligand>
        <name>substrate</name>
    </ligand>
</feature>
<comment type="catalytic activity">
    <reaction evidence="7 8">
        <text>beta-D-fructose 6-phosphate + diphosphate = beta-D-fructose 1,6-bisphosphate + phosphate + H(+)</text>
        <dbReference type="Rhea" id="RHEA:13613"/>
        <dbReference type="ChEBI" id="CHEBI:15378"/>
        <dbReference type="ChEBI" id="CHEBI:32966"/>
        <dbReference type="ChEBI" id="CHEBI:33019"/>
        <dbReference type="ChEBI" id="CHEBI:43474"/>
        <dbReference type="ChEBI" id="CHEBI:57634"/>
        <dbReference type="EC" id="2.7.1.90"/>
    </reaction>
</comment>
<evidence type="ECO:0000313" key="10">
    <source>
        <dbReference type="EMBL" id="TWT67998.1"/>
    </source>
</evidence>
<comment type="subcellular location">
    <subcellularLocation>
        <location evidence="8">Cytoplasm</location>
    </subcellularLocation>
</comment>
<feature type="site" description="Important for catalytic activity; stabilizes the transition state when the phosphoryl donor is PPi" evidence="8">
    <location>
        <position position="168"/>
    </location>
</feature>
<evidence type="ECO:0000259" key="9">
    <source>
        <dbReference type="Pfam" id="PF00365"/>
    </source>
</evidence>